<keyword evidence="1" id="KW-0812">Transmembrane</keyword>
<gene>
    <name evidence="2" type="ORF">Pan189_40820</name>
</gene>
<reference evidence="2 3" key="1">
    <citation type="submission" date="2019-02" db="EMBL/GenBank/DDBJ databases">
        <title>Deep-cultivation of Planctomycetes and their phenomic and genomic characterization uncovers novel biology.</title>
        <authorList>
            <person name="Wiegand S."/>
            <person name="Jogler M."/>
            <person name="Boedeker C."/>
            <person name="Pinto D."/>
            <person name="Vollmers J."/>
            <person name="Rivas-Marin E."/>
            <person name="Kohn T."/>
            <person name="Peeters S.H."/>
            <person name="Heuer A."/>
            <person name="Rast P."/>
            <person name="Oberbeckmann S."/>
            <person name="Bunk B."/>
            <person name="Jeske O."/>
            <person name="Meyerdierks A."/>
            <person name="Storesund J.E."/>
            <person name="Kallscheuer N."/>
            <person name="Luecker S."/>
            <person name="Lage O.M."/>
            <person name="Pohl T."/>
            <person name="Merkel B.J."/>
            <person name="Hornburger P."/>
            <person name="Mueller R.-W."/>
            <person name="Bruemmer F."/>
            <person name="Labrenz M."/>
            <person name="Spormann A.M."/>
            <person name="Op den Camp H."/>
            <person name="Overmann J."/>
            <person name="Amann R."/>
            <person name="Jetten M.S.M."/>
            <person name="Mascher T."/>
            <person name="Medema M.H."/>
            <person name="Devos D.P."/>
            <person name="Kaster A.-K."/>
            <person name="Ovreas L."/>
            <person name="Rohde M."/>
            <person name="Galperin M.Y."/>
            <person name="Jogler C."/>
        </authorList>
    </citation>
    <scope>NUCLEOTIDE SEQUENCE [LARGE SCALE GENOMIC DNA]</scope>
    <source>
        <strain evidence="2 3">Pan189</strain>
    </source>
</reference>
<evidence type="ECO:0000313" key="3">
    <source>
        <dbReference type="Proteomes" id="UP000317318"/>
    </source>
</evidence>
<name>A0A517R763_9PLAN</name>
<keyword evidence="1" id="KW-1133">Transmembrane helix</keyword>
<keyword evidence="1" id="KW-0472">Membrane</keyword>
<dbReference type="Proteomes" id="UP000317318">
    <property type="component" value="Chromosome"/>
</dbReference>
<sequence length="191" mass="21516">MIQYQPNRLIRAADGTATYVAAFAAALPVLFHFSLLDPWLAWAVYVTPSSAPLDAFVEFYEQQPKVAAPLSGLPTEFDMIGGTAVGQASVRQYDEPTRRRFWPGPLCAQELGVPLLPSDRLAMGAHLDFCRRSKDHLDCLCFLTYGEQPFYFVIHRDGTILPIHVRQLNEYFYLNALPRGPFEAFDMADAR</sequence>
<organism evidence="2 3">
    <name type="scientific">Stratiformator vulcanicus</name>
    <dbReference type="NCBI Taxonomy" id="2527980"/>
    <lineage>
        <taxon>Bacteria</taxon>
        <taxon>Pseudomonadati</taxon>
        <taxon>Planctomycetota</taxon>
        <taxon>Planctomycetia</taxon>
        <taxon>Planctomycetales</taxon>
        <taxon>Planctomycetaceae</taxon>
        <taxon>Stratiformator</taxon>
    </lineage>
</organism>
<accession>A0A517R763</accession>
<dbReference type="KEGG" id="svp:Pan189_40820"/>
<evidence type="ECO:0000256" key="1">
    <source>
        <dbReference type="SAM" id="Phobius"/>
    </source>
</evidence>
<feature type="transmembrane region" description="Helical" evidence="1">
    <location>
        <begin position="12"/>
        <end position="33"/>
    </location>
</feature>
<keyword evidence="3" id="KW-1185">Reference proteome</keyword>
<evidence type="ECO:0000313" key="2">
    <source>
        <dbReference type="EMBL" id="QDT39673.1"/>
    </source>
</evidence>
<dbReference type="RefSeq" id="WP_145365797.1">
    <property type="nucleotide sequence ID" value="NZ_CP036268.1"/>
</dbReference>
<protein>
    <submittedName>
        <fullName evidence="2">Uncharacterized protein</fullName>
    </submittedName>
</protein>
<proteinExistence type="predicted"/>
<dbReference type="AlphaFoldDB" id="A0A517R763"/>
<dbReference type="EMBL" id="CP036268">
    <property type="protein sequence ID" value="QDT39673.1"/>
    <property type="molecule type" value="Genomic_DNA"/>
</dbReference>